<keyword evidence="1" id="KW-1185">Reference proteome</keyword>
<protein>
    <submittedName>
        <fullName evidence="2">Uncharacterized protein</fullName>
    </submittedName>
</protein>
<proteinExistence type="predicted"/>
<accession>A0A9J2PBM2</accession>
<evidence type="ECO:0000313" key="1">
    <source>
        <dbReference type="Proteomes" id="UP000036681"/>
    </source>
</evidence>
<dbReference type="WBParaSite" id="ALUE_0000709601-mRNA-1">
    <property type="protein sequence ID" value="ALUE_0000709601-mRNA-1"/>
    <property type="gene ID" value="ALUE_0000709601"/>
</dbReference>
<organism evidence="1 2">
    <name type="scientific">Ascaris lumbricoides</name>
    <name type="common">Giant roundworm</name>
    <dbReference type="NCBI Taxonomy" id="6252"/>
    <lineage>
        <taxon>Eukaryota</taxon>
        <taxon>Metazoa</taxon>
        <taxon>Ecdysozoa</taxon>
        <taxon>Nematoda</taxon>
        <taxon>Chromadorea</taxon>
        <taxon>Rhabditida</taxon>
        <taxon>Spirurina</taxon>
        <taxon>Ascaridomorpha</taxon>
        <taxon>Ascaridoidea</taxon>
        <taxon>Ascarididae</taxon>
        <taxon>Ascaris</taxon>
    </lineage>
</organism>
<dbReference type="Proteomes" id="UP000036681">
    <property type="component" value="Unplaced"/>
</dbReference>
<dbReference type="AlphaFoldDB" id="A0A9J2PBM2"/>
<sequence length="122" mass="14072">MSVMYSDRVLEILCYSLSKKQPARILLMRVGLRDAFEESLLVLESISSSAQSSIRGYKTHSLYPTFKMEKNVRVGLILSNVSELFAMTERCQEVNQTQFRHSVLFLHQSVCVIVYCILTRPY</sequence>
<evidence type="ECO:0000313" key="2">
    <source>
        <dbReference type="WBParaSite" id="ALUE_0000709601-mRNA-1"/>
    </source>
</evidence>
<name>A0A9J2PBM2_ASCLU</name>
<reference evidence="2" key="1">
    <citation type="submission" date="2023-03" db="UniProtKB">
        <authorList>
            <consortium name="WormBaseParasite"/>
        </authorList>
    </citation>
    <scope>IDENTIFICATION</scope>
</reference>